<feature type="transmembrane region" description="Helical" evidence="6">
    <location>
        <begin position="39"/>
        <end position="57"/>
    </location>
</feature>
<accession>A0A1V9XUM9</accession>
<dbReference type="GO" id="GO:0005886">
    <property type="term" value="C:plasma membrane"/>
    <property type="evidence" value="ECO:0007669"/>
    <property type="project" value="TreeGrafter"/>
</dbReference>
<proteinExistence type="predicted"/>
<keyword evidence="9" id="KW-1185">Reference proteome</keyword>
<comment type="caution">
    <text evidence="8">The sequence shown here is derived from an EMBL/GenBank/DDBJ whole genome shotgun (WGS) entry which is preliminary data.</text>
</comment>
<keyword evidence="4 6" id="KW-1133">Transmembrane helix</keyword>
<gene>
    <name evidence="8" type="ORF">BIW11_07262</name>
</gene>
<sequence length="485" mass="53410">MVAGIASLLAALAYAEFGVKFPRAGSAYSYSYFSVGEFWAFLVGWNVLLENIIGLSYGEISTKSFFYHNATSWLNKILCIVNIVMLLVMISVGVYFADFDNWTNPATRLYKQLTKCFICFITDGFMPFGVNGVLSASATCFFAYVGFDAIAAAGEEAKNPQRSLPVATLCSMAVVTVLYVAVSAVLTLMINYQDIEMHSGLPAALALKGAVWAEVLVTIGALAGMSTVLIGTLYALTRIAYAMADDGLIHWIFGKVAAKSQIPLVAMYAFSFLAAVLSVVLDIETLVEMMSIGTLFAYLIVSGGVIIFRYRHKQILKTAHELKPIGNDNSTPVSINCGLHMDGYGPTGQKFKPRAEWLRSFFPRSCRQQTVVASCVCMITACTFKIGFFIKYNGENLGEWYSIILMTLLAAVVTIAFFVIVAHEQCEESQNYKMPLVPLLPVSSIVINAFLMTTLQLLTWGRLILWLFIGLINYFLYGIRHSKLN</sequence>
<dbReference type="EMBL" id="MNPL01003837">
    <property type="protein sequence ID" value="OQR77204.1"/>
    <property type="molecule type" value="Genomic_DNA"/>
</dbReference>
<dbReference type="InParanoid" id="A0A1V9XUM9"/>
<feature type="transmembrane region" description="Helical" evidence="6">
    <location>
        <begin position="210"/>
        <end position="241"/>
    </location>
</feature>
<dbReference type="Proteomes" id="UP000192247">
    <property type="component" value="Unassembled WGS sequence"/>
</dbReference>
<dbReference type="STRING" id="418985.A0A1V9XUM9"/>
<dbReference type="InterPro" id="IPR002293">
    <property type="entry name" value="AA/rel_permease1"/>
</dbReference>
<organism evidence="8 9">
    <name type="scientific">Tropilaelaps mercedesae</name>
    <dbReference type="NCBI Taxonomy" id="418985"/>
    <lineage>
        <taxon>Eukaryota</taxon>
        <taxon>Metazoa</taxon>
        <taxon>Ecdysozoa</taxon>
        <taxon>Arthropoda</taxon>
        <taxon>Chelicerata</taxon>
        <taxon>Arachnida</taxon>
        <taxon>Acari</taxon>
        <taxon>Parasitiformes</taxon>
        <taxon>Mesostigmata</taxon>
        <taxon>Gamasina</taxon>
        <taxon>Dermanyssoidea</taxon>
        <taxon>Laelapidae</taxon>
        <taxon>Tropilaelaps</taxon>
    </lineage>
</organism>
<dbReference type="FunCoup" id="A0A1V9XUM9">
    <property type="interactions" value="252"/>
</dbReference>
<dbReference type="InterPro" id="IPR029485">
    <property type="entry name" value="CAT_C"/>
</dbReference>
<evidence type="ECO:0000256" key="5">
    <source>
        <dbReference type="ARBA" id="ARBA00023136"/>
    </source>
</evidence>
<evidence type="ECO:0000256" key="6">
    <source>
        <dbReference type="SAM" id="Phobius"/>
    </source>
</evidence>
<dbReference type="GO" id="GO:0015171">
    <property type="term" value="F:amino acid transmembrane transporter activity"/>
    <property type="evidence" value="ECO:0007669"/>
    <property type="project" value="TreeGrafter"/>
</dbReference>
<dbReference type="PANTHER" id="PTHR43243:SF4">
    <property type="entry name" value="CATIONIC AMINO ACID TRANSPORTER 4"/>
    <property type="match status" value="1"/>
</dbReference>
<dbReference type="PANTHER" id="PTHR43243">
    <property type="entry name" value="INNER MEMBRANE TRANSPORTER YGJI-RELATED"/>
    <property type="match status" value="1"/>
</dbReference>
<comment type="subcellular location">
    <subcellularLocation>
        <location evidence="1">Membrane</location>
        <topology evidence="1">Multi-pass membrane protein</topology>
    </subcellularLocation>
</comment>
<dbReference type="Pfam" id="PF13906">
    <property type="entry name" value="AA_permease_C"/>
    <property type="match status" value="1"/>
</dbReference>
<evidence type="ECO:0000313" key="9">
    <source>
        <dbReference type="Proteomes" id="UP000192247"/>
    </source>
</evidence>
<keyword evidence="3 6" id="KW-0812">Transmembrane</keyword>
<evidence type="ECO:0000313" key="8">
    <source>
        <dbReference type="EMBL" id="OQR77204.1"/>
    </source>
</evidence>
<evidence type="ECO:0000256" key="4">
    <source>
        <dbReference type="ARBA" id="ARBA00022989"/>
    </source>
</evidence>
<evidence type="ECO:0000256" key="3">
    <source>
        <dbReference type="ARBA" id="ARBA00022692"/>
    </source>
</evidence>
<feature type="transmembrane region" description="Helical" evidence="6">
    <location>
        <begin position="262"/>
        <end position="283"/>
    </location>
</feature>
<evidence type="ECO:0000256" key="1">
    <source>
        <dbReference type="ARBA" id="ARBA00004141"/>
    </source>
</evidence>
<evidence type="ECO:0000256" key="2">
    <source>
        <dbReference type="ARBA" id="ARBA00022448"/>
    </source>
</evidence>
<feature type="transmembrane region" description="Helical" evidence="6">
    <location>
        <begin position="289"/>
        <end position="308"/>
    </location>
</feature>
<feature type="transmembrane region" description="Helical" evidence="6">
    <location>
        <begin position="77"/>
        <end position="97"/>
    </location>
</feature>
<keyword evidence="2" id="KW-0813">Transport</keyword>
<dbReference type="Pfam" id="PF13520">
    <property type="entry name" value="AA_permease_2"/>
    <property type="match status" value="1"/>
</dbReference>
<feature type="transmembrane region" description="Helical" evidence="6">
    <location>
        <begin position="166"/>
        <end position="190"/>
    </location>
</feature>
<evidence type="ECO:0000259" key="7">
    <source>
        <dbReference type="Pfam" id="PF13906"/>
    </source>
</evidence>
<keyword evidence="5 6" id="KW-0472">Membrane</keyword>
<dbReference type="OrthoDB" id="3900342at2759"/>
<dbReference type="PIRSF" id="PIRSF006060">
    <property type="entry name" value="AA_transporter"/>
    <property type="match status" value="1"/>
</dbReference>
<feature type="domain" description="Cationic amino acid transporter C-terminal" evidence="7">
    <location>
        <begin position="432"/>
        <end position="482"/>
    </location>
</feature>
<dbReference type="Gene3D" id="1.20.1740.10">
    <property type="entry name" value="Amino acid/polyamine transporter I"/>
    <property type="match status" value="2"/>
</dbReference>
<feature type="transmembrane region" description="Helical" evidence="6">
    <location>
        <begin position="400"/>
        <end position="422"/>
    </location>
</feature>
<reference evidence="8 9" key="1">
    <citation type="journal article" date="2017" name="Gigascience">
        <title>Draft genome of the honey bee ectoparasitic mite, Tropilaelaps mercedesae, is shaped by the parasitic life history.</title>
        <authorList>
            <person name="Dong X."/>
            <person name="Armstrong S.D."/>
            <person name="Xia D."/>
            <person name="Makepeace B.L."/>
            <person name="Darby A.C."/>
            <person name="Kadowaki T."/>
        </authorList>
    </citation>
    <scope>NUCLEOTIDE SEQUENCE [LARGE SCALE GENOMIC DNA]</scope>
    <source>
        <strain evidence="8">Wuxi-XJTLU</strain>
    </source>
</reference>
<feature type="transmembrane region" description="Helical" evidence="6">
    <location>
        <begin position="434"/>
        <end position="451"/>
    </location>
</feature>
<feature type="transmembrane region" description="Helical" evidence="6">
    <location>
        <begin position="457"/>
        <end position="477"/>
    </location>
</feature>
<name>A0A1V9XUM9_9ACAR</name>
<protein>
    <submittedName>
        <fullName evidence="8">Cationic amino acid transporter 4-like</fullName>
    </submittedName>
</protein>
<feature type="transmembrane region" description="Helical" evidence="6">
    <location>
        <begin position="133"/>
        <end position="154"/>
    </location>
</feature>
<dbReference type="AlphaFoldDB" id="A0A1V9XUM9"/>
<feature type="transmembrane region" description="Helical" evidence="6">
    <location>
        <begin position="370"/>
        <end position="388"/>
    </location>
</feature>